<dbReference type="AlphaFoldDB" id="A0A8A1MCK0"/>
<feature type="compositionally biased region" description="Basic and acidic residues" evidence="1">
    <location>
        <begin position="78"/>
        <end position="94"/>
    </location>
</feature>
<feature type="region of interest" description="Disordered" evidence="1">
    <location>
        <begin position="65"/>
        <end position="94"/>
    </location>
</feature>
<accession>A0A8A1MCK0</accession>
<protein>
    <submittedName>
        <fullName evidence="2">Uncharacterized protein</fullName>
    </submittedName>
</protein>
<reference evidence="2" key="1">
    <citation type="submission" date="2021-01" db="EMBL/GenBank/DDBJ databases">
        <title>Chromosome-level genome assembly of a human fungal pathogen reveals clustering of transcriptionally co-regulated genes.</title>
        <authorList>
            <person name="Voorhies M."/>
            <person name="Cohen S."/>
            <person name="Shea T.P."/>
            <person name="Petrus S."/>
            <person name="Munoz J.F."/>
            <person name="Poplawski S."/>
            <person name="Goldman W.E."/>
            <person name="Michael T."/>
            <person name="Cuomo C.A."/>
            <person name="Sil A."/>
            <person name="Beyhan S."/>
        </authorList>
    </citation>
    <scope>NUCLEOTIDE SEQUENCE</scope>
    <source>
        <strain evidence="2">WU24</strain>
    </source>
</reference>
<gene>
    <name evidence="2" type="ORF">I7I51_04054</name>
</gene>
<evidence type="ECO:0000313" key="3">
    <source>
        <dbReference type="Proteomes" id="UP000663671"/>
    </source>
</evidence>
<dbReference type="EMBL" id="CP069111">
    <property type="protein sequence ID" value="QSS61877.1"/>
    <property type="molecule type" value="Genomic_DNA"/>
</dbReference>
<organism evidence="2 3">
    <name type="scientific">Ajellomyces capsulatus</name>
    <name type="common">Darling's disease fungus</name>
    <name type="synonym">Histoplasma capsulatum</name>
    <dbReference type="NCBI Taxonomy" id="5037"/>
    <lineage>
        <taxon>Eukaryota</taxon>
        <taxon>Fungi</taxon>
        <taxon>Dikarya</taxon>
        <taxon>Ascomycota</taxon>
        <taxon>Pezizomycotina</taxon>
        <taxon>Eurotiomycetes</taxon>
        <taxon>Eurotiomycetidae</taxon>
        <taxon>Onygenales</taxon>
        <taxon>Ajellomycetaceae</taxon>
        <taxon>Histoplasma</taxon>
    </lineage>
</organism>
<name>A0A8A1MCK0_AJECA</name>
<dbReference type="VEuPathDB" id="FungiDB:I7I51_04054"/>
<feature type="region of interest" description="Disordered" evidence="1">
    <location>
        <begin position="1"/>
        <end position="28"/>
    </location>
</feature>
<sequence length="94" mass="10423">MVVSSLGTITSLQGSNKTLDIPPINDKRGNDVVCDSEIRQIGLKTHQENMKQEEDEMKLAIQATVTTPSSTEEPPEEPTIKEPSFKNHHDEIGH</sequence>
<evidence type="ECO:0000256" key="1">
    <source>
        <dbReference type="SAM" id="MobiDB-lite"/>
    </source>
</evidence>
<evidence type="ECO:0000313" key="2">
    <source>
        <dbReference type="EMBL" id="QSS61877.1"/>
    </source>
</evidence>
<feature type="compositionally biased region" description="Polar residues" evidence="1">
    <location>
        <begin position="1"/>
        <end position="18"/>
    </location>
</feature>
<proteinExistence type="predicted"/>
<dbReference type="Proteomes" id="UP000663671">
    <property type="component" value="Chromosome 5"/>
</dbReference>